<evidence type="ECO:0000259" key="2">
    <source>
        <dbReference type="Pfam" id="PF25876"/>
    </source>
</evidence>
<dbReference type="Gene3D" id="2.40.50.100">
    <property type="match status" value="1"/>
</dbReference>
<evidence type="ECO:0000259" key="3">
    <source>
        <dbReference type="Pfam" id="PF25917"/>
    </source>
</evidence>
<evidence type="ECO:0000259" key="5">
    <source>
        <dbReference type="Pfam" id="PF25989"/>
    </source>
</evidence>
<feature type="domain" description="Multidrug resistance protein MdtA-like alpha-helical hairpin" evidence="2">
    <location>
        <begin position="99"/>
        <end position="168"/>
    </location>
</feature>
<dbReference type="InterPro" id="IPR006143">
    <property type="entry name" value="RND_pump_MFP"/>
</dbReference>
<dbReference type="Gene3D" id="2.40.420.20">
    <property type="match status" value="1"/>
</dbReference>
<proteinExistence type="inferred from homology"/>
<dbReference type="PROSITE" id="PS51257">
    <property type="entry name" value="PROKAR_LIPOPROTEIN"/>
    <property type="match status" value="1"/>
</dbReference>
<feature type="domain" description="Multidrug resistance protein MdtA-like barrel-sandwich hybrid" evidence="3">
    <location>
        <begin position="58"/>
        <end position="196"/>
    </location>
</feature>
<feature type="domain" description="YknX-like C-terminal permuted SH3-like" evidence="5">
    <location>
        <begin position="296"/>
        <end position="363"/>
    </location>
</feature>
<evidence type="ECO:0000313" key="7">
    <source>
        <dbReference type="Proteomes" id="UP000618931"/>
    </source>
</evidence>
<organism evidence="6 7">
    <name type="scientific">Hymenobacter ruricola</name>
    <dbReference type="NCBI Taxonomy" id="2791023"/>
    <lineage>
        <taxon>Bacteria</taxon>
        <taxon>Pseudomonadati</taxon>
        <taxon>Bacteroidota</taxon>
        <taxon>Cytophagia</taxon>
        <taxon>Cytophagales</taxon>
        <taxon>Hymenobacteraceae</taxon>
        <taxon>Hymenobacter</taxon>
    </lineage>
</organism>
<sequence length="376" mass="40233">MNNKYLVLSLLALASCGKKEDDQKKNASPPPTPVTLVAARTTEAVYYDEYPATVVALNTVELRSQATGFVTGVYFKEGDVVPKGKLLYEIDQRQYQAAYQQALADLRSVQANATNAEVNAGRYRRLAEQDAVAKQLVDNANTAAATARAQVAAAQASVNIARNNLGFSRVTAPFTGRIGISDVRLGSQVGAGTTLLNTISSEDPMGVDIVVTQTDIDRFIALQNAKTSRADSTLRLVLPGGVTYPLPGRIRTIDRGVNSQTGSITVRVEFANPKRDLKDGMSAVVKVLNTQSGQRIVVPFKAIVEQMGENFVYVATDSSTAQQRKVALGPRLKDQIVLMSGVKEGDKVVTEGVQKLRDGGKITTEVPKAPPAAPGK</sequence>
<dbReference type="Pfam" id="PF25989">
    <property type="entry name" value="YknX_C"/>
    <property type="match status" value="1"/>
</dbReference>
<dbReference type="Pfam" id="PF25917">
    <property type="entry name" value="BSH_RND"/>
    <property type="match status" value="1"/>
</dbReference>
<dbReference type="Pfam" id="PF25876">
    <property type="entry name" value="HH_MFP_RND"/>
    <property type="match status" value="1"/>
</dbReference>
<dbReference type="Proteomes" id="UP000618931">
    <property type="component" value="Unassembled WGS sequence"/>
</dbReference>
<name>A0ABS0I779_9BACT</name>
<dbReference type="Gene3D" id="2.40.30.170">
    <property type="match status" value="1"/>
</dbReference>
<comment type="caution">
    <text evidence="6">The sequence shown here is derived from an EMBL/GenBank/DDBJ whole genome shotgun (WGS) entry which is preliminary data.</text>
</comment>
<dbReference type="Gene3D" id="1.10.287.470">
    <property type="entry name" value="Helix hairpin bin"/>
    <property type="match status" value="1"/>
</dbReference>
<dbReference type="SUPFAM" id="SSF111369">
    <property type="entry name" value="HlyD-like secretion proteins"/>
    <property type="match status" value="1"/>
</dbReference>
<evidence type="ECO:0000313" key="6">
    <source>
        <dbReference type="EMBL" id="MBF9222837.1"/>
    </source>
</evidence>
<comment type="similarity">
    <text evidence="1">Belongs to the membrane fusion protein (MFP) (TC 8.A.1) family.</text>
</comment>
<dbReference type="EMBL" id="JADQDM010000009">
    <property type="protein sequence ID" value="MBF9222837.1"/>
    <property type="molecule type" value="Genomic_DNA"/>
</dbReference>
<feature type="domain" description="Multidrug resistance protein MdtA-like beta-barrel" evidence="4">
    <location>
        <begin position="204"/>
        <end position="287"/>
    </location>
</feature>
<reference evidence="6 7" key="1">
    <citation type="submission" date="2020-11" db="EMBL/GenBank/DDBJ databases">
        <authorList>
            <person name="Kim M.K."/>
        </authorList>
    </citation>
    <scope>NUCLEOTIDE SEQUENCE [LARGE SCALE GENOMIC DNA]</scope>
    <source>
        <strain evidence="6 7">BT662</strain>
    </source>
</reference>
<dbReference type="Pfam" id="PF25944">
    <property type="entry name" value="Beta-barrel_RND"/>
    <property type="match status" value="1"/>
</dbReference>
<dbReference type="RefSeq" id="WP_196294279.1">
    <property type="nucleotide sequence ID" value="NZ_JADQDM010000009.1"/>
</dbReference>
<gene>
    <name evidence="6" type="ORF">I2H31_17165</name>
</gene>
<accession>A0ABS0I779</accession>
<dbReference type="InterPro" id="IPR058625">
    <property type="entry name" value="MdtA-like_BSH"/>
</dbReference>
<dbReference type="InterPro" id="IPR058624">
    <property type="entry name" value="MdtA-like_HH"/>
</dbReference>
<evidence type="ECO:0000256" key="1">
    <source>
        <dbReference type="ARBA" id="ARBA00009477"/>
    </source>
</evidence>
<dbReference type="NCBIfam" id="TIGR01730">
    <property type="entry name" value="RND_mfp"/>
    <property type="match status" value="1"/>
</dbReference>
<dbReference type="InterPro" id="IPR058626">
    <property type="entry name" value="MdtA-like_b-barrel"/>
</dbReference>
<dbReference type="InterPro" id="IPR058637">
    <property type="entry name" value="YknX-like_C"/>
</dbReference>
<protein>
    <submittedName>
        <fullName evidence="6">Efflux RND transporter periplasmic adaptor subunit</fullName>
    </submittedName>
</protein>
<dbReference type="PANTHER" id="PTHR30158">
    <property type="entry name" value="ACRA/E-RELATED COMPONENT OF DRUG EFFLUX TRANSPORTER"/>
    <property type="match status" value="1"/>
</dbReference>
<evidence type="ECO:0000259" key="4">
    <source>
        <dbReference type="Pfam" id="PF25944"/>
    </source>
</evidence>
<keyword evidence="7" id="KW-1185">Reference proteome</keyword>